<dbReference type="SMART" id="SM00862">
    <property type="entry name" value="Trans_reg_C"/>
    <property type="match status" value="1"/>
</dbReference>
<keyword evidence="3" id="KW-0805">Transcription regulation</keyword>
<keyword evidence="5" id="KW-0804">Transcription</keyword>
<evidence type="ECO:0000313" key="10">
    <source>
        <dbReference type="Proteomes" id="UP001500037"/>
    </source>
</evidence>
<protein>
    <recommendedName>
        <fullName evidence="8">OmpR/PhoB-type domain-containing protein</fullName>
    </recommendedName>
</protein>
<dbReference type="PROSITE" id="PS51755">
    <property type="entry name" value="OMPR_PHOB"/>
    <property type="match status" value="1"/>
</dbReference>
<dbReference type="PANTHER" id="PTHR35807">
    <property type="entry name" value="TRANSCRIPTIONAL REGULATOR REDD-RELATED"/>
    <property type="match status" value="1"/>
</dbReference>
<feature type="region of interest" description="Disordered" evidence="7">
    <location>
        <begin position="1"/>
        <end position="29"/>
    </location>
</feature>
<evidence type="ECO:0000259" key="8">
    <source>
        <dbReference type="PROSITE" id="PS51755"/>
    </source>
</evidence>
<evidence type="ECO:0000256" key="5">
    <source>
        <dbReference type="ARBA" id="ARBA00023163"/>
    </source>
</evidence>
<accession>A0ABP4GDZ6</accession>
<dbReference type="SUPFAM" id="SSF46894">
    <property type="entry name" value="C-terminal effector domain of the bipartite response regulators"/>
    <property type="match status" value="1"/>
</dbReference>
<keyword evidence="2" id="KW-0902">Two-component regulatory system</keyword>
<dbReference type="InterPro" id="IPR001867">
    <property type="entry name" value="OmpR/PhoB-type_DNA-bd"/>
</dbReference>
<feature type="domain" description="OmpR/PhoB-type" evidence="8">
    <location>
        <begin position="22"/>
        <end position="119"/>
    </location>
</feature>
<evidence type="ECO:0000256" key="7">
    <source>
        <dbReference type="SAM" id="MobiDB-lite"/>
    </source>
</evidence>
<feature type="DNA-binding region" description="OmpR/PhoB-type" evidence="6">
    <location>
        <begin position="22"/>
        <end position="119"/>
    </location>
</feature>
<organism evidence="9 10">
    <name type="scientific">Kitasatospora nipponensis</name>
    <dbReference type="NCBI Taxonomy" id="258049"/>
    <lineage>
        <taxon>Bacteria</taxon>
        <taxon>Bacillati</taxon>
        <taxon>Actinomycetota</taxon>
        <taxon>Actinomycetes</taxon>
        <taxon>Kitasatosporales</taxon>
        <taxon>Streptomycetaceae</taxon>
        <taxon>Kitasatospora</taxon>
    </lineage>
</organism>
<dbReference type="EMBL" id="BAAALF010000009">
    <property type="protein sequence ID" value="GAA1221830.1"/>
    <property type="molecule type" value="Genomic_DNA"/>
</dbReference>
<evidence type="ECO:0000256" key="1">
    <source>
        <dbReference type="ARBA" id="ARBA00005820"/>
    </source>
</evidence>
<proteinExistence type="inferred from homology"/>
<dbReference type="InterPro" id="IPR051677">
    <property type="entry name" value="AfsR-DnrI-RedD_regulator"/>
</dbReference>
<feature type="compositionally biased region" description="Acidic residues" evidence="7">
    <location>
        <begin position="19"/>
        <end position="29"/>
    </location>
</feature>
<dbReference type="Proteomes" id="UP001500037">
    <property type="component" value="Unassembled WGS sequence"/>
</dbReference>
<dbReference type="InterPro" id="IPR016032">
    <property type="entry name" value="Sig_transdc_resp-reg_C-effctor"/>
</dbReference>
<dbReference type="InterPro" id="IPR011990">
    <property type="entry name" value="TPR-like_helical_dom_sf"/>
</dbReference>
<dbReference type="PANTHER" id="PTHR35807:SF1">
    <property type="entry name" value="TRANSCRIPTIONAL REGULATOR REDD"/>
    <property type="match status" value="1"/>
</dbReference>
<dbReference type="InterPro" id="IPR036388">
    <property type="entry name" value="WH-like_DNA-bd_sf"/>
</dbReference>
<dbReference type="Gene3D" id="1.10.10.10">
    <property type="entry name" value="Winged helix-like DNA-binding domain superfamily/Winged helix DNA-binding domain"/>
    <property type="match status" value="1"/>
</dbReference>
<comment type="caution">
    <text evidence="9">The sequence shown here is derived from an EMBL/GenBank/DDBJ whole genome shotgun (WGS) entry which is preliminary data.</text>
</comment>
<keyword evidence="10" id="KW-1185">Reference proteome</keyword>
<evidence type="ECO:0000256" key="4">
    <source>
        <dbReference type="ARBA" id="ARBA00023125"/>
    </source>
</evidence>
<dbReference type="Pfam" id="PF03704">
    <property type="entry name" value="BTAD"/>
    <property type="match status" value="1"/>
</dbReference>
<evidence type="ECO:0000256" key="2">
    <source>
        <dbReference type="ARBA" id="ARBA00023012"/>
    </source>
</evidence>
<comment type="similarity">
    <text evidence="1">Belongs to the AfsR/DnrI/RedD regulatory family.</text>
</comment>
<dbReference type="CDD" id="cd15831">
    <property type="entry name" value="BTAD"/>
    <property type="match status" value="1"/>
</dbReference>
<dbReference type="SMART" id="SM01043">
    <property type="entry name" value="BTAD"/>
    <property type="match status" value="1"/>
</dbReference>
<sequence>MTRGITTTDDDQPRPDPARDDDDEREGDDMEFRILGPVHIWDGEQEDSLSGTKQRTTFAALVLAGGRALSDEHLSRLLWDATPPNTAAAQIHTYASRIRRRLGPAVPLLRIRSGYRLMAGDIPCDYTEFTHQTQAGLQTMRSGDYQRAAEQLRAALALWRGEALGDTTDRLVDIERPQLEEARLEALEAWIEVELILGRHRQLLPELTRLVARHPMRERFRALLMTALYRSERQAEAMSLYRDGRRILADELGVEPGRLLVRTYEAILSGEVRTLMPHQLAG</sequence>
<dbReference type="InterPro" id="IPR005158">
    <property type="entry name" value="BTAD"/>
</dbReference>
<gene>
    <name evidence="9" type="ORF">GCM10009665_10050</name>
</gene>
<reference evidence="10" key="1">
    <citation type="journal article" date="2019" name="Int. J. Syst. Evol. Microbiol.">
        <title>The Global Catalogue of Microorganisms (GCM) 10K type strain sequencing project: providing services to taxonomists for standard genome sequencing and annotation.</title>
        <authorList>
            <consortium name="The Broad Institute Genomics Platform"/>
            <consortium name="The Broad Institute Genome Sequencing Center for Infectious Disease"/>
            <person name="Wu L."/>
            <person name="Ma J."/>
        </authorList>
    </citation>
    <scope>NUCLEOTIDE SEQUENCE [LARGE SCALE GENOMIC DNA]</scope>
    <source>
        <strain evidence="10">JCM 13004</strain>
    </source>
</reference>
<evidence type="ECO:0000313" key="9">
    <source>
        <dbReference type="EMBL" id="GAA1221830.1"/>
    </source>
</evidence>
<dbReference type="RefSeq" id="WP_344439630.1">
    <property type="nucleotide sequence ID" value="NZ_BAAALF010000009.1"/>
</dbReference>
<evidence type="ECO:0000256" key="3">
    <source>
        <dbReference type="ARBA" id="ARBA00023015"/>
    </source>
</evidence>
<dbReference type="Gene3D" id="1.25.40.10">
    <property type="entry name" value="Tetratricopeptide repeat domain"/>
    <property type="match status" value="1"/>
</dbReference>
<dbReference type="SUPFAM" id="SSF48452">
    <property type="entry name" value="TPR-like"/>
    <property type="match status" value="1"/>
</dbReference>
<name>A0ABP4GDZ6_9ACTN</name>
<evidence type="ECO:0000256" key="6">
    <source>
        <dbReference type="PROSITE-ProRule" id="PRU01091"/>
    </source>
</evidence>
<keyword evidence="4 6" id="KW-0238">DNA-binding</keyword>